<dbReference type="EMBL" id="QFXC01000003">
    <property type="protein sequence ID" value="RDH85748.1"/>
    <property type="molecule type" value="Genomic_DNA"/>
</dbReference>
<dbReference type="AlphaFoldDB" id="A0A370DLI2"/>
<feature type="domain" description="Siroheme decarboxylase NirL-like HTH" evidence="9">
    <location>
        <begin position="8"/>
        <end position="51"/>
    </location>
</feature>
<evidence type="ECO:0000256" key="5">
    <source>
        <dbReference type="ARBA" id="ARBA00023471"/>
    </source>
</evidence>
<feature type="domain" description="Siroheme decarboxylase AsnC-like ligand binding" evidence="8">
    <location>
        <begin position="66"/>
        <end position="140"/>
    </location>
</feature>
<dbReference type="EC" id="4.1.1.111" evidence="5"/>
<protein>
    <recommendedName>
        <fullName evidence="5">siroheme decarboxylase</fullName>
        <ecNumber evidence="5">4.1.1.111</ecNumber>
    </recommendedName>
</protein>
<keyword evidence="11" id="KW-1185">Reference proteome</keyword>
<evidence type="ECO:0000313" key="11">
    <source>
        <dbReference type="Proteomes" id="UP000254266"/>
    </source>
</evidence>
<comment type="catalytic activity">
    <reaction evidence="7">
        <text>siroheme + 2 H(+) = 12,18-didecarboxysiroheme + 2 CO2</text>
        <dbReference type="Rhea" id="RHEA:19093"/>
        <dbReference type="ChEBI" id="CHEBI:15378"/>
        <dbReference type="ChEBI" id="CHEBI:16526"/>
        <dbReference type="ChEBI" id="CHEBI:60052"/>
        <dbReference type="ChEBI" id="CHEBI:140497"/>
        <dbReference type="EC" id="4.1.1.111"/>
    </reaction>
</comment>
<dbReference type="Gene3D" id="3.30.70.3460">
    <property type="match status" value="1"/>
</dbReference>
<dbReference type="PANTHER" id="PTHR43413:SF1">
    <property type="entry name" value="SIROHEME DECARBOXYLASE NIRL SUBUNIT"/>
    <property type="match status" value="1"/>
</dbReference>
<dbReference type="InterPro" id="IPR050684">
    <property type="entry name" value="HTH-Siroheme_Decarb"/>
</dbReference>
<comment type="function">
    <text evidence="6">Involved in heme d1 biosynthesis. Catalyzes the decarboxylation of siroheme into didecarboxysiroheme.</text>
</comment>
<organism evidence="10 11">
    <name type="scientific">endosymbiont of Galathealinum brachiosum</name>
    <dbReference type="NCBI Taxonomy" id="2200906"/>
    <lineage>
        <taxon>Bacteria</taxon>
        <taxon>Pseudomonadati</taxon>
        <taxon>Pseudomonadota</taxon>
        <taxon>Gammaproteobacteria</taxon>
        <taxon>sulfur-oxidizing symbionts</taxon>
    </lineage>
</organism>
<dbReference type="GO" id="GO:0016829">
    <property type="term" value="F:lyase activity"/>
    <property type="evidence" value="ECO:0007669"/>
    <property type="project" value="UniProtKB-KW"/>
</dbReference>
<gene>
    <name evidence="10" type="ORF">DIZ80_01655</name>
</gene>
<dbReference type="Gene3D" id="1.10.10.10">
    <property type="entry name" value="Winged helix-like DNA-binding domain superfamily/Winged helix DNA-binding domain"/>
    <property type="match status" value="1"/>
</dbReference>
<comment type="subunit">
    <text evidence="4">Probably forms a complex composed of NirD, NirL, NirG and NirH. All proteins are required for the total conversion of siroheme to didecarboxysiroheme.</text>
</comment>
<name>A0A370DLI2_9GAMM</name>
<comment type="caution">
    <text evidence="10">The sequence shown here is derived from an EMBL/GenBank/DDBJ whole genome shotgun (WGS) entry which is preliminary data.</text>
</comment>
<dbReference type="Pfam" id="PF22451">
    <property type="entry name" value="NirdL-like_HTH"/>
    <property type="match status" value="1"/>
</dbReference>
<dbReference type="Proteomes" id="UP000254266">
    <property type="component" value="Unassembled WGS sequence"/>
</dbReference>
<evidence type="ECO:0000256" key="7">
    <source>
        <dbReference type="ARBA" id="ARBA00048470"/>
    </source>
</evidence>
<comment type="similarity">
    <text evidence="3">Belongs to the Ahb/Nir family.</text>
</comment>
<evidence type="ECO:0000256" key="2">
    <source>
        <dbReference type="ARBA" id="ARBA00023444"/>
    </source>
</evidence>
<sequence>MRKIELTQRLLNEFQHNFPVTSTPYADIAERLNVDESTILELLKELDEKSILSRVGPVFRPNRVGVSTLAAMAVPEHKLEHIADIISSYPAVNHNYEREHHFNLWFVVTAENQMILDKTLEDMELKTDIRIMSLPMEKDYHIDLGFPLKLVKGGRSHD</sequence>
<evidence type="ECO:0000259" key="9">
    <source>
        <dbReference type="Pfam" id="PF22451"/>
    </source>
</evidence>
<dbReference type="InterPro" id="IPR036388">
    <property type="entry name" value="WH-like_DNA-bd_sf"/>
</dbReference>
<evidence type="ECO:0000256" key="1">
    <source>
        <dbReference type="ARBA" id="ARBA00023239"/>
    </source>
</evidence>
<comment type="pathway">
    <text evidence="2">Porphyrin-containing compound metabolism.</text>
</comment>
<proteinExistence type="inferred from homology"/>
<dbReference type="SUPFAM" id="SSF46785">
    <property type="entry name" value="Winged helix' DNA-binding domain"/>
    <property type="match status" value="1"/>
</dbReference>
<dbReference type="PANTHER" id="PTHR43413">
    <property type="entry name" value="TRANSCRIPTIONAL REGULATOR, ASNC FAMILY"/>
    <property type="match status" value="1"/>
</dbReference>
<dbReference type="InterPro" id="IPR040523">
    <property type="entry name" value="AsnC_trans_reg2"/>
</dbReference>
<evidence type="ECO:0000256" key="3">
    <source>
        <dbReference type="ARBA" id="ARBA00023457"/>
    </source>
</evidence>
<accession>A0A370DLI2</accession>
<dbReference type="InterPro" id="IPR053953">
    <property type="entry name" value="NirdL-like_HTH"/>
</dbReference>
<reference evidence="10 11" key="1">
    <citation type="journal article" date="2018" name="ISME J.">
        <title>Endosymbiont genomes yield clues of tubeworm success.</title>
        <authorList>
            <person name="Li Y."/>
            <person name="Liles M.R."/>
            <person name="Halanych K.M."/>
        </authorList>
    </citation>
    <scope>NUCLEOTIDE SEQUENCE [LARGE SCALE GENOMIC DNA]</scope>
    <source>
        <strain evidence="10">A1464</strain>
    </source>
</reference>
<evidence type="ECO:0000256" key="4">
    <source>
        <dbReference type="ARBA" id="ARBA00023465"/>
    </source>
</evidence>
<evidence type="ECO:0000313" key="10">
    <source>
        <dbReference type="EMBL" id="RDH85748.1"/>
    </source>
</evidence>
<evidence type="ECO:0000259" key="8">
    <source>
        <dbReference type="Pfam" id="PF17805"/>
    </source>
</evidence>
<dbReference type="Pfam" id="PF17805">
    <property type="entry name" value="AsnC_trans_reg2"/>
    <property type="match status" value="1"/>
</dbReference>
<evidence type="ECO:0000256" key="6">
    <source>
        <dbReference type="ARBA" id="ARBA00045291"/>
    </source>
</evidence>
<keyword evidence="1" id="KW-0456">Lyase</keyword>
<dbReference type="InterPro" id="IPR036390">
    <property type="entry name" value="WH_DNA-bd_sf"/>
</dbReference>